<accession>A0AA39I2L8</accession>
<organism evidence="2 3">
    <name type="scientific">Steinernema hermaphroditum</name>
    <dbReference type="NCBI Taxonomy" id="289476"/>
    <lineage>
        <taxon>Eukaryota</taxon>
        <taxon>Metazoa</taxon>
        <taxon>Ecdysozoa</taxon>
        <taxon>Nematoda</taxon>
        <taxon>Chromadorea</taxon>
        <taxon>Rhabditida</taxon>
        <taxon>Tylenchina</taxon>
        <taxon>Panagrolaimomorpha</taxon>
        <taxon>Strongyloidoidea</taxon>
        <taxon>Steinernematidae</taxon>
        <taxon>Steinernema</taxon>
    </lineage>
</organism>
<protein>
    <submittedName>
        <fullName evidence="2">Uncharacterized protein</fullName>
    </submittedName>
</protein>
<gene>
    <name evidence="2" type="ORF">QR680_012131</name>
</gene>
<evidence type="ECO:0000256" key="1">
    <source>
        <dbReference type="SAM" id="MobiDB-lite"/>
    </source>
</evidence>
<proteinExistence type="predicted"/>
<feature type="region of interest" description="Disordered" evidence="1">
    <location>
        <begin position="50"/>
        <end position="71"/>
    </location>
</feature>
<reference evidence="2" key="1">
    <citation type="submission" date="2023-06" db="EMBL/GenBank/DDBJ databases">
        <title>Genomic analysis of the entomopathogenic nematode Steinernema hermaphroditum.</title>
        <authorList>
            <person name="Schwarz E.M."/>
            <person name="Heppert J.K."/>
            <person name="Baniya A."/>
            <person name="Schwartz H.T."/>
            <person name="Tan C.-H."/>
            <person name="Antoshechkin I."/>
            <person name="Sternberg P.W."/>
            <person name="Goodrich-Blair H."/>
            <person name="Dillman A.R."/>
        </authorList>
    </citation>
    <scope>NUCLEOTIDE SEQUENCE</scope>
    <source>
        <strain evidence="2">PS9179</strain>
        <tissue evidence="2">Whole animal</tissue>
    </source>
</reference>
<keyword evidence="3" id="KW-1185">Reference proteome</keyword>
<comment type="caution">
    <text evidence="2">The sequence shown here is derived from an EMBL/GenBank/DDBJ whole genome shotgun (WGS) entry which is preliminary data.</text>
</comment>
<dbReference type="Proteomes" id="UP001175271">
    <property type="component" value="Unassembled WGS sequence"/>
</dbReference>
<evidence type="ECO:0000313" key="3">
    <source>
        <dbReference type="Proteomes" id="UP001175271"/>
    </source>
</evidence>
<dbReference type="AlphaFoldDB" id="A0AA39I2L8"/>
<feature type="compositionally biased region" description="Basic and acidic residues" evidence="1">
    <location>
        <begin position="57"/>
        <end position="71"/>
    </location>
</feature>
<dbReference type="EMBL" id="JAUCMV010000002">
    <property type="protein sequence ID" value="KAK0415811.1"/>
    <property type="molecule type" value="Genomic_DNA"/>
</dbReference>
<feature type="region of interest" description="Disordered" evidence="1">
    <location>
        <begin position="186"/>
        <end position="205"/>
    </location>
</feature>
<evidence type="ECO:0000313" key="2">
    <source>
        <dbReference type="EMBL" id="KAK0415811.1"/>
    </source>
</evidence>
<sequence>MGRIYRGYQDRRYPTNYLDRRYAPHHVADRHYPNSNYYAERRHLPYQYPEQRYSSHSHSDQRYARNDYPDRRYPPFQERRYAVERLHPRSPMKRHVQPRHRLPYFAVDTVAREILRDITAKFQNNIGPSQAGDMLDMSIGAEPLYLPTASPNKSALSAMCVMTPKPKFAVTKFNVIKRKPSYIQIDEEGQSSSSISGRRRSNTDPDVQIVHVELKNKKAVPVIDISNDETADDSIVILSEVLPNVPVPNTVDVSSESRENTC</sequence>
<name>A0AA39I2L8_9BILA</name>